<feature type="transmembrane region" description="Helical" evidence="6">
    <location>
        <begin position="224"/>
        <end position="241"/>
    </location>
</feature>
<dbReference type="PANTHER" id="PTHR30250:SF11">
    <property type="entry name" value="O-ANTIGEN TRANSPORTER-RELATED"/>
    <property type="match status" value="1"/>
</dbReference>
<name>A0A4R1KZ43_9BACT</name>
<dbReference type="EMBL" id="SMGK01000006">
    <property type="protein sequence ID" value="TCK70828.1"/>
    <property type="molecule type" value="Genomic_DNA"/>
</dbReference>
<keyword evidence="3 6" id="KW-0812">Transmembrane</keyword>
<feature type="transmembrane region" description="Helical" evidence="6">
    <location>
        <begin position="123"/>
        <end position="142"/>
    </location>
</feature>
<evidence type="ECO:0000256" key="6">
    <source>
        <dbReference type="SAM" id="Phobius"/>
    </source>
</evidence>
<keyword evidence="4 6" id="KW-1133">Transmembrane helix</keyword>
<evidence type="ECO:0000256" key="5">
    <source>
        <dbReference type="ARBA" id="ARBA00023136"/>
    </source>
</evidence>
<dbReference type="RefSeq" id="WP_131998893.1">
    <property type="nucleotide sequence ID" value="NZ_SMGK01000006.1"/>
</dbReference>
<dbReference type="InterPro" id="IPR002797">
    <property type="entry name" value="Polysacc_synth"/>
</dbReference>
<dbReference type="AlphaFoldDB" id="A0A4R1KZ43"/>
<feature type="transmembrane region" description="Helical" evidence="6">
    <location>
        <begin position="261"/>
        <end position="283"/>
    </location>
</feature>
<dbReference type="Proteomes" id="UP000295210">
    <property type="component" value="Unassembled WGS sequence"/>
</dbReference>
<feature type="transmembrane region" description="Helical" evidence="6">
    <location>
        <begin position="91"/>
        <end position="111"/>
    </location>
</feature>
<evidence type="ECO:0000256" key="4">
    <source>
        <dbReference type="ARBA" id="ARBA00022989"/>
    </source>
</evidence>
<feature type="transmembrane region" description="Helical" evidence="6">
    <location>
        <begin position="46"/>
        <end position="70"/>
    </location>
</feature>
<feature type="transmembrane region" description="Helical" evidence="6">
    <location>
        <begin position="372"/>
        <end position="391"/>
    </location>
</feature>
<sequence length="443" mass="47468">MLNRLWASKNRRSISGLVSVSLVAAAISLLSSIVLARVLGISQYGVYVYLLSAAGLTGSIATLGLPTLVLRQVSAWRETSQWGLFRGIIKFSITAGIFSSLFLGALLLASGPFLGKIRQSEDFMPALFLSVGIMLCTSLDQIIEGALQGMHIIARSQIPRTIIVPSCVLLFAIIARNTLLITTKRILIVQCIVGLMALFYLLNQLRAAIPDAARLEAPVMQPRQWLLEAFPFLGNGIMFLINTQVDTLLIGYFKGERSAAVYTVGTRGAQMLILVLGAIVTAMQPRMAALSASGDNTALARLVTRTSRAGFGVAFAGAAFFVAFGAPLISILYGKSYVTASAVLSILAICRLAHASTGSLGAYMSMTGKQHLLLQALTGEALANVLLNFLLIPRWGIYGAAFATGISMASMNIGLTIYVRWRWGMDASIFGRHSAPRHAPQPL</sequence>
<dbReference type="PANTHER" id="PTHR30250">
    <property type="entry name" value="PST FAMILY PREDICTED COLANIC ACID TRANSPORTER"/>
    <property type="match status" value="1"/>
</dbReference>
<feature type="transmembrane region" description="Helical" evidence="6">
    <location>
        <begin position="186"/>
        <end position="203"/>
    </location>
</feature>
<evidence type="ECO:0000256" key="1">
    <source>
        <dbReference type="ARBA" id="ARBA00004651"/>
    </source>
</evidence>
<accession>A0A4R1KZ43</accession>
<dbReference type="CDD" id="cd13128">
    <property type="entry name" value="MATE_Wzx_like"/>
    <property type="match status" value="1"/>
</dbReference>
<reference evidence="7 8" key="1">
    <citation type="submission" date="2019-03" db="EMBL/GenBank/DDBJ databases">
        <title>Genomic Encyclopedia of Type Strains, Phase IV (KMG-IV): sequencing the most valuable type-strain genomes for metagenomic binning, comparative biology and taxonomic classification.</title>
        <authorList>
            <person name="Goeker M."/>
        </authorList>
    </citation>
    <scope>NUCLEOTIDE SEQUENCE [LARGE SCALE GENOMIC DNA]</scope>
    <source>
        <strain evidence="7 8">DSM 103428</strain>
    </source>
</reference>
<feature type="transmembrane region" description="Helical" evidence="6">
    <location>
        <begin position="339"/>
        <end position="360"/>
    </location>
</feature>
<feature type="transmembrane region" description="Helical" evidence="6">
    <location>
        <begin position="311"/>
        <end position="333"/>
    </location>
</feature>
<keyword evidence="8" id="KW-1185">Reference proteome</keyword>
<feature type="transmembrane region" description="Helical" evidence="6">
    <location>
        <begin position="397"/>
        <end position="419"/>
    </location>
</feature>
<keyword evidence="2" id="KW-1003">Cell membrane</keyword>
<dbReference type="Pfam" id="PF01943">
    <property type="entry name" value="Polysacc_synt"/>
    <property type="match status" value="1"/>
</dbReference>
<evidence type="ECO:0000256" key="2">
    <source>
        <dbReference type="ARBA" id="ARBA00022475"/>
    </source>
</evidence>
<keyword evidence="5 6" id="KW-0472">Membrane</keyword>
<feature type="transmembrane region" description="Helical" evidence="6">
    <location>
        <begin position="162"/>
        <end position="180"/>
    </location>
</feature>
<comment type="caution">
    <text evidence="7">The sequence shown here is derived from an EMBL/GenBank/DDBJ whole genome shotgun (WGS) entry which is preliminary data.</text>
</comment>
<evidence type="ECO:0000313" key="7">
    <source>
        <dbReference type="EMBL" id="TCK70828.1"/>
    </source>
</evidence>
<protein>
    <submittedName>
        <fullName evidence="7">O-antigen/teichoic acid export membrane protein</fullName>
    </submittedName>
</protein>
<dbReference type="GO" id="GO:0005886">
    <property type="term" value="C:plasma membrane"/>
    <property type="evidence" value="ECO:0007669"/>
    <property type="project" value="UniProtKB-SubCell"/>
</dbReference>
<gene>
    <name evidence="7" type="ORF">C7378_3217</name>
</gene>
<organism evidence="7 8">
    <name type="scientific">Acidipila rosea</name>
    <dbReference type="NCBI Taxonomy" id="768535"/>
    <lineage>
        <taxon>Bacteria</taxon>
        <taxon>Pseudomonadati</taxon>
        <taxon>Acidobacteriota</taxon>
        <taxon>Terriglobia</taxon>
        <taxon>Terriglobales</taxon>
        <taxon>Acidobacteriaceae</taxon>
        <taxon>Acidipila</taxon>
    </lineage>
</organism>
<evidence type="ECO:0000256" key="3">
    <source>
        <dbReference type="ARBA" id="ARBA00022692"/>
    </source>
</evidence>
<proteinExistence type="predicted"/>
<dbReference type="OrthoDB" id="9800982at2"/>
<comment type="subcellular location">
    <subcellularLocation>
        <location evidence="1">Cell membrane</location>
        <topology evidence="1">Multi-pass membrane protein</topology>
    </subcellularLocation>
</comment>
<dbReference type="InterPro" id="IPR050833">
    <property type="entry name" value="Poly_Biosynth_Transport"/>
</dbReference>
<evidence type="ECO:0000313" key="8">
    <source>
        <dbReference type="Proteomes" id="UP000295210"/>
    </source>
</evidence>